<reference evidence="2 3" key="1">
    <citation type="submission" date="2024-10" db="EMBL/GenBank/DDBJ databases">
        <title>Updated reference genomes for cyclostephanoid diatoms.</title>
        <authorList>
            <person name="Roberts W.R."/>
            <person name="Alverson A.J."/>
        </authorList>
    </citation>
    <scope>NUCLEOTIDE SEQUENCE [LARGE SCALE GENOMIC DNA]</scope>
    <source>
        <strain evidence="2 3">AJA232-27</strain>
    </source>
</reference>
<evidence type="ECO:0000256" key="1">
    <source>
        <dbReference type="SAM" id="MobiDB-lite"/>
    </source>
</evidence>
<keyword evidence="3" id="KW-1185">Reference proteome</keyword>
<accession>A0ABD3MGY6</accession>
<comment type="caution">
    <text evidence="2">The sequence shown here is derived from an EMBL/GenBank/DDBJ whole genome shotgun (WGS) entry which is preliminary data.</text>
</comment>
<feature type="region of interest" description="Disordered" evidence="1">
    <location>
        <begin position="57"/>
        <end position="82"/>
    </location>
</feature>
<gene>
    <name evidence="2" type="ORF">ACHAWU_001933</name>
</gene>
<evidence type="ECO:0000313" key="3">
    <source>
        <dbReference type="Proteomes" id="UP001530293"/>
    </source>
</evidence>
<dbReference type="Proteomes" id="UP001530293">
    <property type="component" value="Unassembled WGS sequence"/>
</dbReference>
<name>A0ABD3MGY6_9STRA</name>
<evidence type="ECO:0000313" key="2">
    <source>
        <dbReference type="EMBL" id="KAL3763360.1"/>
    </source>
</evidence>
<feature type="compositionally biased region" description="Basic residues" evidence="1">
    <location>
        <begin position="65"/>
        <end position="74"/>
    </location>
</feature>
<proteinExistence type="predicted"/>
<dbReference type="EMBL" id="JALLBG020000123">
    <property type="protein sequence ID" value="KAL3763360.1"/>
    <property type="molecule type" value="Genomic_DNA"/>
</dbReference>
<protein>
    <submittedName>
        <fullName evidence="2">Uncharacterized protein</fullName>
    </submittedName>
</protein>
<sequence length="293" mass="32644">MIASTSNHQPEFCIGLVMLLEAAEHFNKVMATTPPCHTKKRGSFVITSSLSPASTSKIVYSPAPPKKRSSKHRSPFGAGKLSPVKKSSNLFHGGSPSSWKRLDFGSTLQLNSITIATTDEPKQDSFKPVPRAGEDARAIVLYANEDDHHINAIHNIVRRDIWEGFIVDASDPALVCEEIDGTSDARRCGRLARYEGTVGFRCRFCKNEPPSQRAERSAVYPRSLERIYHANIRFQRDHIEMCQFIPEEIKADYLRLKDTKGLTRGRKRYWVSSAARIGLCDGQKGIVLSSGAK</sequence>
<organism evidence="2 3">
    <name type="scientific">Discostella pseudostelligera</name>
    <dbReference type="NCBI Taxonomy" id="259834"/>
    <lineage>
        <taxon>Eukaryota</taxon>
        <taxon>Sar</taxon>
        <taxon>Stramenopiles</taxon>
        <taxon>Ochrophyta</taxon>
        <taxon>Bacillariophyta</taxon>
        <taxon>Coscinodiscophyceae</taxon>
        <taxon>Thalassiosirophycidae</taxon>
        <taxon>Stephanodiscales</taxon>
        <taxon>Stephanodiscaceae</taxon>
        <taxon>Discostella</taxon>
    </lineage>
</organism>
<dbReference type="AlphaFoldDB" id="A0ABD3MGY6"/>